<evidence type="ECO:0000256" key="1">
    <source>
        <dbReference type="SAM" id="MobiDB-lite"/>
    </source>
</evidence>
<evidence type="ECO:0000313" key="3">
    <source>
        <dbReference type="Proteomes" id="UP001596086"/>
    </source>
</evidence>
<dbReference type="Proteomes" id="UP001596086">
    <property type="component" value="Unassembled WGS sequence"/>
</dbReference>
<evidence type="ECO:0000313" key="2">
    <source>
        <dbReference type="EMBL" id="MFC5550780.1"/>
    </source>
</evidence>
<comment type="caution">
    <text evidence="2">The sequence shown here is derived from an EMBL/GenBank/DDBJ whole genome shotgun (WGS) entry which is preliminary data.</text>
</comment>
<feature type="region of interest" description="Disordered" evidence="1">
    <location>
        <begin position="122"/>
        <end position="149"/>
    </location>
</feature>
<dbReference type="EMBL" id="JBHSMZ010000016">
    <property type="protein sequence ID" value="MFC5550780.1"/>
    <property type="molecule type" value="Genomic_DNA"/>
</dbReference>
<gene>
    <name evidence="2" type="ORF">ACFPO9_19865</name>
</gene>
<sequence>MAWVISTVAADSALLASSRERRPRSRACTTSRRLARRASPPMPLPVHCWGASSAATSSVPTRPRPLIAMLSFTAGQLLSGVVNTKPPWPSRPAFTPIGASAWLTAAAISSSVRFGSMFTDSCGPPTPPTEKARLCGPLPRSEARSRPRMRKRWTAGLPLKFRLLSTPPPAFLRRAARVETSWRTWAFSWASDDCWRIALRAPGAAAGVAPAAVLSAAV</sequence>
<organism evidence="2 3">
    <name type="scientific">Massilia aerilata</name>
    <dbReference type="NCBI Taxonomy" id="453817"/>
    <lineage>
        <taxon>Bacteria</taxon>
        <taxon>Pseudomonadati</taxon>
        <taxon>Pseudomonadota</taxon>
        <taxon>Betaproteobacteria</taxon>
        <taxon>Burkholderiales</taxon>
        <taxon>Oxalobacteraceae</taxon>
        <taxon>Telluria group</taxon>
        <taxon>Massilia</taxon>
    </lineage>
</organism>
<protein>
    <submittedName>
        <fullName evidence="2">Uncharacterized protein</fullName>
    </submittedName>
</protein>
<reference evidence="3" key="1">
    <citation type="journal article" date="2019" name="Int. J. Syst. Evol. Microbiol.">
        <title>The Global Catalogue of Microorganisms (GCM) 10K type strain sequencing project: providing services to taxonomists for standard genome sequencing and annotation.</title>
        <authorList>
            <consortium name="The Broad Institute Genomics Platform"/>
            <consortium name="The Broad Institute Genome Sequencing Center for Infectious Disease"/>
            <person name="Wu L."/>
            <person name="Ma J."/>
        </authorList>
    </citation>
    <scope>NUCLEOTIDE SEQUENCE [LARGE SCALE GENOMIC DNA]</scope>
    <source>
        <strain evidence="3">CGMCC 4.5798</strain>
    </source>
</reference>
<accession>A0ABW0S483</accession>
<keyword evidence="3" id="KW-1185">Reference proteome</keyword>
<name>A0ABW0S483_9BURK</name>
<proteinExistence type="predicted"/>